<dbReference type="EMBL" id="FWFW01000004">
    <property type="protein sequence ID" value="SLN37495.1"/>
    <property type="molecule type" value="Genomic_DNA"/>
</dbReference>
<dbReference type="Proteomes" id="UP000193307">
    <property type="component" value="Unassembled WGS sequence"/>
</dbReference>
<name>A0A1Y5SCC1_9RHOB</name>
<dbReference type="RefSeq" id="WP_085848549.1">
    <property type="nucleotide sequence ID" value="NZ_FNZV01000003.1"/>
</dbReference>
<keyword evidence="1" id="KW-0732">Signal</keyword>
<feature type="signal peptide" evidence="1">
    <location>
        <begin position="1"/>
        <end position="22"/>
    </location>
</feature>
<organism evidence="2 3">
    <name type="scientific">Pacificibacter marinus</name>
    <dbReference type="NCBI Taxonomy" id="658057"/>
    <lineage>
        <taxon>Bacteria</taxon>
        <taxon>Pseudomonadati</taxon>
        <taxon>Pseudomonadota</taxon>
        <taxon>Alphaproteobacteria</taxon>
        <taxon>Rhodobacterales</taxon>
        <taxon>Roseobacteraceae</taxon>
        <taxon>Pacificibacter</taxon>
    </lineage>
</organism>
<dbReference type="AlphaFoldDB" id="A0A1Y5SCC1"/>
<evidence type="ECO:0008006" key="4">
    <source>
        <dbReference type="Google" id="ProtNLM"/>
    </source>
</evidence>
<evidence type="ECO:0000256" key="1">
    <source>
        <dbReference type="SAM" id="SignalP"/>
    </source>
</evidence>
<evidence type="ECO:0000313" key="2">
    <source>
        <dbReference type="EMBL" id="SLN37495.1"/>
    </source>
</evidence>
<dbReference type="OrthoDB" id="7841959at2"/>
<sequence length="169" mass="17946">MKHILWPLLALTLAACSPMPRANPLSRAQADGLAISAIDVTTTGAAFESKRAADFSARLDPDLTAALQREFANRMSSDGVLLTVDVARLNVADSGRTAFGWDQSKLIGQARLTTPDGQVLATYPIQVNAGQAAKTRTGALVSAAIGSSDKNYTKLVNKFSEELLVLMEN</sequence>
<dbReference type="STRING" id="658057.SAMN04488032_10389"/>
<keyword evidence="3" id="KW-1185">Reference proteome</keyword>
<gene>
    <name evidence="2" type="ORF">PAM7971_01641</name>
</gene>
<reference evidence="2 3" key="1">
    <citation type="submission" date="2017-03" db="EMBL/GenBank/DDBJ databases">
        <authorList>
            <person name="Afonso C.L."/>
            <person name="Miller P.J."/>
            <person name="Scott M.A."/>
            <person name="Spackman E."/>
            <person name="Goraichik I."/>
            <person name="Dimitrov K.M."/>
            <person name="Suarez D.L."/>
            <person name="Swayne D.E."/>
        </authorList>
    </citation>
    <scope>NUCLEOTIDE SEQUENCE [LARGE SCALE GENOMIC DNA]</scope>
    <source>
        <strain evidence="2 3">CECT 7971</strain>
    </source>
</reference>
<accession>A0A1Y5SCC1</accession>
<dbReference type="PROSITE" id="PS51257">
    <property type="entry name" value="PROKAR_LIPOPROTEIN"/>
    <property type="match status" value="1"/>
</dbReference>
<protein>
    <recommendedName>
        <fullName evidence="4">DUF4410 domain-containing protein</fullName>
    </recommendedName>
</protein>
<proteinExistence type="predicted"/>
<feature type="chain" id="PRO_5011010722" description="DUF4410 domain-containing protein" evidence="1">
    <location>
        <begin position="23"/>
        <end position="169"/>
    </location>
</feature>
<evidence type="ECO:0000313" key="3">
    <source>
        <dbReference type="Proteomes" id="UP000193307"/>
    </source>
</evidence>